<dbReference type="AlphaFoldDB" id="A0A8B6F1Q6"/>
<proteinExistence type="predicted"/>
<dbReference type="EMBL" id="UYJE01006000">
    <property type="protein sequence ID" value="VDI42330.1"/>
    <property type="molecule type" value="Genomic_DNA"/>
</dbReference>
<feature type="region of interest" description="Disordered" evidence="1">
    <location>
        <begin position="31"/>
        <end position="58"/>
    </location>
</feature>
<evidence type="ECO:0000313" key="3">
    <source>
        <dbReference type="Proteomes" id="UP000596742"/>
    </source>
</evidence>
<sequence length="214" mass="24636">MESNEYEILNSPKEYKICYYDVHDVNGLDNSSGQQGINTEENFPRSLTVTSDDSNSTNDITYDQILSSSETVTESTISDSNPLKADQNTKTEGEIRYRLQNASVETYRDRPYEFTVLRDLIEDGTIDTYDSPEDMPDLNADKRNEETLITHIIKEHSRAYTIRRRKVEPQSAAVMQELNSWAGEGMKYMTHWAGGEMPKIADKFKFWIGYTEQL</sequence>
<organism evidence="2 3">
    <name type="scientific">Mytilus galloprovincialis</name>
    <name type="common">Mediterranean mussel</name>
    <dbReference type="NCBI Taxonomy" id="29158"/>
    <lineage>
        <taxon>Eukaryota</taxon>
        <taxon>Metazoa</taxon>
        <taxon>Spiralia</taxon>
        <taxon>Lophotrochozoa</taxon>
        <taxon>Mollusca</taxon>
        <taxon>Bivalvia</taxon>
        <taxon>Autobranchia</taxon>
        <taxon>Pteriomorphia</taxon>
        <taxon>Mytilida</taxon>
        <taxon>Mytiloidea</taxon>
        <taxon>Mytilidae</taxon>
        <taxon>Mytilinae</taxon>
        <taxon>Mytilus</taxon>
    </lineage>
</organism>
<keyword evidence="3" id="KW-1185">Reference proteome</keyword>
<name>A0A8B6F1Q6_MYTGA</name>
<comment type="caution">
    <text evidence="2">The sequence shown here is derived from an EMBL/GenBank/DDBJ whole genome shotgun (WGS) entry which is preliminary data.</text>
</comment>
<evidence type="ECO:0000313" key="2">
    <source>
        <dbReference type="EMBL" id="VDI42330.1"/>
    </source>
</evidence>
<dbReference type="Proteomes" id="UP000596742">
    <property type="component" value="Unassembled WGS sequence"/>
</dbReference>
<evidence type="ECO:0000256" key="1">
    <source>
        <dbReference type="SAM" id="MobiDB-lite"/>
    </source>
</evidence>
<protein>
    <submittedName>
        <fullName evidence="2">Uncharacterized protein</fullName>
    </submittedName>
</protein>
<accession>A0A8B6F1Q6</accession>
<gene>
    <name evidence="2" type="ORF">MGAL_10B075104</name>
</gene>
<reference evidence="2" key="1">
    <citation type="submission" date="2018-11" db="EMBL/GenBank/DDBJ databases">
        <authorList>
            <person name="Alioto T."/>
            <person name="Alioto T."/>
        </authorList>
    </citation>
    <scope>NUCLEOTIDE SEQUENCE</scope>
</reference>